<sequence>MLLIEPVTILAFFTAWAIFKLIFKLVLYPQFFTPLEHIPTPNNRNWLTGNSNSYSIEVPYAMIERWIKSMPDASMIRYYIVGNSEWVLPTSPEAIYEMLVKRAYDFEKPELVRHVMQHLVGDGIVQRKSLNLAFSPRHIENLHAMFWSKSLDMVSLIEKDFATRTNGDNTIKISDWSSRVTLDIIGQAGMGVEFDSLENPQSTLYQAYRKLMTPSKSEKLLSVFCILFLQPKLIYRIPTRRNREIKASQQTIRDAARRVIQQRMAEKETVETKIDIVSLALSSKAFTEEGLVDQAMAFLSAGHETTAAALQWSVYALCKYPDVQMRLREEVRAHLPVSSMEEPNLPLTAIKNLPFLNAFCDEVLRYYPPVPKTVRRAVRDTLIAGHFIPKGTMFVLAPQVINHMEELWGPNAKAFDPNRFISPTGAYQRPKSNNYAFLTFLHGPRSCIAQDFAKAELCFLISSLVRRFHMELQYPNAKLLVQEDVT</sequence>
<feature type="binding site" description="axial binding residue" evidence="1">
    <location>
        <position position="447"/>
    </location>
    <ligand>
        <name>heme</name>
        <dbReference type="ChEBI" id="CHEBI:30413"/>
    </ligand>
    <ligandPart>
        <name>Fe</name>
        <dbReference type="ChEBI" id="CHEBI:18248"/>
    </ligandPart>
</feature>
<dbReference type="InterPro" id="IPR002401">
    <property type="entry name" value="Cyt_P450_E_grp-I"/>
</dbReference>
<dbReference type="PANTHER" id="PTHR24305:SF227">
    <property type="entry name" value="P450, PUTATIVE (EUROFUNG)-RELATED"/>
    <property type="match status" value="1"/>
</dbReference>
<evidence type="ECO:0000313" key="4">
    <source>
        <dbReference type="Proteomes" id="UP000177622"/>
    </source>
</evidence>
<keyword evidence="1" id="KW-0408">Iron</keyword>
<dbReference type="GeneID" id="34582909"/>
<feature type="transmembrane region" description="Helical" evidence="2">
    <location>
        <begin position="6"/>
        <end position="27"/>
    </location>
</feature>
<comment type="caution">
    <text evidence="3">The sequence shown here is derived from an EMBL/GenBank/DDBJ whole genome shotgun (WGS) entry which is preliminary data.</text>
</comment>
<dbReference type="InterPro" id="IPR001128">
    <property type="entry name" value="Cyt_P450"/>
</dbReference>
<dbReference type="Proteomes" id="UP000177622">
    <property type="component" value="Unassembled WGS sequence"/>
</dbReference>
<dbReference type="PRINTS" id="PR00385">
    <property type="entry name" value="P450"/>
</dbReference>
<dbReference type="InterPro" id="IPR036396">
    <property type="entry name" value="Cyt_P450_sf"/>
</dbReference>
<accession>A0A1F5KZS7</accession>
<dbReference type="STRING" id="1835702.A0A1F5KZS7"/>
<protein>
    <recommendedName>
        <fullName evidence="5">Cytochrome P450 monooxygenase</fullName>
    </recommendedName>
</protein>
<dbReference type="CDD" id="cd11069">
    <property type="entry name" value="CYP_FUM15-like"/>
    <property type="match status" value="1"/>
</dbReference>
<dbReference type="RefSeq" id="XP_022481969.1">
    <property type="nucleotide sequence ID" value="XM_022638175.1"/>
</dbReference>
<keyword evidence="2" id="KW-1133">Transmembrane helix</keyword>
<gene>
    <name evidence="3" type="ORF">PENARI_c224G06470</name>
</gene>
<dbReference type="EMBL" id="LXJU01000224">
    <property type="protein sequence ID" value="OGE46498.1"/>
    <property type="molecule type" value="Genomic_DNA"/>
</dbReference>
<dbReference type="GO" id="GO:0004497">
    <property type="term" value="F:monooxygenase activity"/>
    <property type="evidence" value="ECO:0007669"/>
    <property type="project" value="InterPro"/>
</dbReference>
<evidence type="ECO:0000256" key="2">
    <source>
        <dbReference type="SAM" id="Phobius"/>
    </source>
</evidence>
<dbReference type="PRINTS" id="PR00463">
    <property type="entry name" value="EP450I"/>
</dbReference>
<evidence type="ECO:0000313" key="3">
    <source>
        <dbReference type="EMBL" id="OGE46498.1"/>
    </source>
</evidence>
<reference evidence="3 4" key="1">
    <citation type="journal article" date="2016" name="Sci. Rep.">
        <title>Penicillium arizonense, a new, genome sequenced fungal species, reveals a high chemical diversity in secreted metabolites.</title>
        <authorList>
            <person name="Grijseels S."/>
            <person name="Nielsen J.C."/>
            <person name="Randelovic M."/>
            <person name="Nielsen J."/>
            <person name="Nielsen K.F."/>
            <person name="Workman M."/>
            <person name="Frisvad J.C."/>
        </authorList>
    </citation>
    <scope>NUCLEOTIDE SEQUENCE [LARGE SCALE GENOMIC DNA]</scope>
    <source>
        <strain evidence="3 4">CBS 141311</strain>
    </source>
</reference>
<dbReference type="Pfam" id="PF00067">
    <property type="entry name" value="p450"/>
    <property type="match status" value="1"/>
</dbReference>
<keyword evidence="2" id="KW-0472">Membrane</keyword>
<evidence type="ECO:0000256" key="1">
    <source>
        <dbReference type="PIRSR" id="PIRSR602401-1"/>
    </source>
</evidence>
<dbReference type="SUPFAM" id="SSF48264">
    <property type="entry name" value="Cytochrome P450"/>
    <property type="match status" value="1"/>
</dbReference>
<dbReference type="OrthoDB" id="1470350at2759"/>
<organism evidence="3 4">
    <name type="scientific">Penicillium arizonense</name>
    <dbReference type="NCBI Taxonomy" id="1835702"/>
    <lineage>
        <taxon>Eukaryota</taxon>
        <taxon>Fungi</taxon>
        <taxon>Dikarya</taxon>
        <taxon>Ascomycota</taxon>
        <taxon>Pezizomycotina</taxon>
        <taxon>Eurotiomycetes</taxon>
        <taxon>Eurotiomycetidae</taxon>
        <taxon>Eurotiales</taxon>
        <taxon>Aspergillaceae</taxon>
        <taxon>Penicillium</taxon>
    </lineage>
</organism>
<evidence type="ECO:0008006" key="5">
    <source>
        <dbReference type="Google" id="ProtNLM"/>
    </source>
</evidence>
<comment type="cofactor">
    <cofactor evidence="1">
        <name>heme</name>
        <dbReference type="ChEBI" id="CHEBI:30413"/>
    </cofactor>
</comment>
<dbReference type="Gene3D" id="1.10.630.10">
    <property type="entry name" value="Cytochrome P450"/>
    <property type="match status" value="1"/>
</dbReference>
<dbReference type="GO" id="GO:0043386">
    <property type="term" value="P:mycotoxin biosynthetic process"/>
    <property type="evidence" value="ECO:0007669"/>
    <property type="project" value="UniProtKB-ARBA"/>
</dbReference>
<dbReference type="GO" id="GO:0016705">
    <property type="term" value="F:oxidoreductase activity, acting on paired donors, with incorporation or reduction of molecular oxygen"/>
    <property type="evidence" value="ECO:0007669"/>
    <property type="project" value="InterPro"/>
</dbReference>
<dbReference type="InterPro" id="IPR050121">
    <property type="entry name" value="Cytochrome_P450_monoxygenase"/>
</dbReference>
<keyword evidence="1" id="KW-0349">Heme</keyword>
<name>A0A1F5KZS7_PENAI</name>
<keyword evidence="4" id="KW-1185">Reference proteome</keyword>
<dbReference type="GO" id="GO:0005506">
    <property type="term" value="F:iron ion binding"/>
    <property type="evidence" value="ECO:0007669"/>
    <property type="project" value="InterPro"/>
</dbReference>
<keyword evidence="1" id="KW-0479">Metal-binding</keyword>
<dbReference type="AlphaFoldDB" id="A0A1F5KZS7"/>
<dbReference type="PANTHER" id="PTHR24305">
    <property type="entry name" value="CYTOCHROME P450"/>
    <property type="match status" value="1"/>
</dbReference>
<dbReference type="GO" id="GO:0020037">
    <property type="term" value="F:heme binding"/>
    <property type="evidence" value="ECO:0007669"/>
    <property type="project" value="InterPro"/>
</dbReference>
<keyword evidence="2" id="KW-0812">Transmembrane</keyword>
<feature type="non-terminal residue" evidence="3">
    <location>
        <position position="486"/>
    </location>
</feature>
<proteinExistence type="predicted"/>